<protein>
    <submittedName>
        <fullName evidence="1">Uncharacterized protein</fullName>
    </submittedName>
</protein>
<organism evidence="1">
    <name type="scientific">Rhizophora mucronata</name>
    <name type="common">Asiatic mangrove</name>
    <dbReference type="NCBI Taxonomy" id="61149"/>
    <lineage>
        <taxon>Eukaryota</taxon>
        <taxon>Viridiplantae</taxon>
        <taxon>Streptophyta</taxon>
        <taxon>Embryophyta</taxon>
        <taxon>Tracheophyta</taxon>
        <taxon>Spermatophyta</taxon>
        <taxon>Magnoliopsida</taxon>
        <taxon>eudicotyledons</taxon>
        <taxon>Gunneridae</taxon>
        <taxon>Pentapetalae</taxon>
        <taxon>rosids</taxon>
        <taxon>fabids</taxon>
        <taxon>Malpighiales</taxon>
        <taxon>Rhizophoraceae</taxon>
        <taxon>Rhizophora</taxon>
    </lineage>
</organism>
<dbReference type="AlphaFoldDB" id="A0A2P2QGR0"/>
<accession>A0A2P2QGR0</accession>
<reference evidence="1" key="1">
    <citation type="submission" date="2018-02" db="EMBL/GenBank/DDBJ databases">
        <title>Rhizophora mucronata_Transcriptome.</title>
        <authorList>
            <person name="Meera S.P."/>
            <person name="Sreeshan A."/>
            <person name="Augustine A."/>
        </authorList>
    </citation>
    <scope>NUCLEOTIDE SEQUENCE</scope>
    <source>
        <tissue evidence="1">Leaf</tissue>
    </source>
</reference>
<sequence length="53" mass="6138">MQCNSFNNKQLFLSCVNPGLMRDLLIHGVQKFCLSNNLSFSNKWFLNMVSEIL</sequence>
<name>A0A2P2QGR0_RHIMU</name>
<proteinExistence type="predicted"/>
<evidence type="ECO:0000313" key="1">
    <source>
        <dbReference type="EMBL" id="MBX66178.1"/>
    </source>
</evidence>
<dbReference type="EMBL" id="GGEC01085694">
    <property type="protein sequence ID" value="MBX66178.1"/>
    <property type="molecule type" value="Transcribed_RNA"/>
</dbReference>